<feature type="transmembrane region" description="Helical" evidence="1">
    <location>
        <begin position="44"/>
        <end position="73"/>
    </location>
</feature>
<dbReference type="Proteomes" id="UP000199150">
    <property type="component" value="Unassembled WGS sequence"/>
</dbReference>
<dbReference type="STRING" id="260084.SAMN02927928_2329"/>
<proteinExistence type="predicted"/>
<evidence type="ECO:0000313" key="3">
    <source>
        <dbReference type="EMBL" id="SCW62800.1"/>
    </source>
</evidence>
<dbReference type="Gene3D" id="1.10.287.110">
    <property type="entry name" value="DnaJ domain"/>
    <property type="match status" value="1"/>
</dbReference>
<dbReference type="PROSITE" id="PS50076">
    <property type="entry name" value="DNAJ_2"/>
    <property type="match status" value="1"/>
</dbReference>
<evidence type="ECO:0000259" key="2">
    <source>
        <dbReference type="PROSITE" id="PS50076"/>
    </source>
</evidence>
<dbReference type="OrthoDB" id="9811070at2"/>
<dbReference type="InterPro" id="IPR036869">
    <property type="entry name" value="J_dom_sf"/>
</dbReference>
<gene>
    <name evidence="3" type="ORF">SAMN02927928_2329</name>
</gene>
<name>A0A1G4S141_9CAUL</name>
<dbReference type="SMART" id="SM00271">
    <property type="entry name" value="DnaJ"/>
    <property type="match status" value="1"/>
</dbReference>
<organism evidence="3 4">
    <name type="scientific">Asticcacaulis taihuensis</name>
    <dbReference type="NCBI Taxonomy" id="260084"/>
    <lineage>
        <taxon>Bacteria</taxon>
        <taxon>Pseudomonadati</taxon>
        <taxon>Pseudomonadota</taxon>
        <taxon>Alphaproteobacteria</taxon>
        <taxon>Caulobacterales</taxon>
        <taxon>Caulobacteraceae</taxon>
        <taxon>Asticcacaulis</taxon>
    </lineage>
</organism>
<accession>A0A1G4S141</accession>
<evidence type="ECO:0000313" key="4">
    <source>
        <dbReference type="Proteomes" id="UP000199150"/>
    </source>
</evidence>
<keyword evidence="1" id="KW-0812">Transmembrane</keyword>
<dbReference type="RefSeq" id="WP_090647966.1">
    <property type="nucleotide sequence ID" value="NZ_CBCRYE010000001.1"/>
</dbReference>
<reference evidence="4" key="1">
    <citation type="submission" date="2016-10" db="EMBL/GenBank/DDBJ databases">
        <authorList>
            <person name="Varghese N."/>
            <person name="Submissions S."/>
        </authorList>
    </citation>
    <scope>NUCLEOTIDE SEQUENCE [LARGE SCALE GENOMIC DNA]</scope>
    <source>
        <strain evidence="4">CGMCC 1.3431</strain>
    </source>
</reference>
<evidence type="ECO:0000256" key="1">
    <source>
        <dbReference type="SAM" id="Phobius"/>
    </source>
</evidence>
<dbReference type="SUPFAM" id="SSF46565">
    <property type="entry name" value="Chaperone J-domain"/>
    <property type="match status" value="1"/>
</dbReference>
<feature type="domain" description="J" evidence="2">
    <location>
        <begin position="99"/>
        <end position="152"/>
    </location>
</feature>
<keyword evidence="1" id="KW-1133">Transmembrane helix</keyword>
<sequence length="152" mass="16807">MIWVAGAIAVFLFLAWVGKQSRLGRLKAGPWINQFRTLRSVISMGLVVLGITMLLRGLVWQGLAAFLVSFILGGSVRYQTYFRQSQEPAAASYSSEEIRAYNTLGLAIGADRKAIKEAWKRLMKAAHPDQGGDVSRASALNAARDVLLKRRR</sequence>
<dbReference type="AlphaFoldDB" id="A0A1G4S141"/>
<protein>
    <recommendedName>
        <fullName evidence="2">J domain-containing protein</fullName>
    </recommendedName>
</protein>
<dbReference type="InterPro" id="IPR001623">
    <property type="entry name" value="DnaJ_domain"/>
</dbReference>
<dbReference type="CDD" id="cd06257">
    <property type="entry name" value="DnaJ"/>
    <property type="match status" value="1"/>
</dbReference>
<dbReference type="EMBL" id="FMTS01000003">
    <property type="protein sequence ID" value="SCW62800.1"/>
    <property type="molecule type" value="Genomic_DNA"/>
</dbReference>
<keyword evidence="1" id="KW-0472">Membrane</keyword>
<keyword evidence="4" id="KW-1185">Reference proteome</keyword>